<accession>A0A9D1DK85</accession>
<dbReference type="AlphaFoldDB" id="A0A9D1DK85"/>
<sequence>RAIELLTGGGTDIDIHSTSIISSIAPEAMVCTMPWLFSDYQAAEDAFFGAGGEYMTELLSTKGVTYLGAVHNGFKLITNSKHPIEQPEDLAGLKIRIPGGDFFMDFYTAYGASPQAMSWSEVFTALQQGTIDGHDNSISTIVSNNVQEIQPYMTVSRHTYEAFTWMANTANFTSKLSEEDQQLVFDLVEQACKEVNAEIVAEEEELIAQCEEENGVQFYRFTDEDVETWRAVITDLIEEYKGVYGEAACTAFGVQ</sequence>
<feature type="non-terminal residue" evidence="4">
    <location>
        <position position="1"/>
    </location>
</feature>
<evidence type="ECO:0000256" key="2">
    <source>
        <dbReference type="ARBA" id="ARBA00022448"/>
    </source>
</evidence>
<dbReference type="EMBL" id="DVHH01000048">
    <property type="protein sequence ID" value="HIR54319.1"/>
    <property type="molecule type" value="Genomic_DNA"/>
</dbReference>
<dbReference type="NCBIfam" id="NF037995">
    <property type="entry name" value="TRAP_S1"/>
    <property type="match status" value="1"/>
</dbReference>
<proteinExistence type="inferred from homology"/>
<keyword evidence="3" id="KW-0732">Signal</keyword>
<comment type="similarity">
    <text evidence="1">Belongs to the bacterial solute-binding protein 7 family.</text>
</comment>
<protein>
    <submittedName>
        <fullName evidence="4">TRAP transporter substrate-binding protein DctP</fullName>
    </submittedName>
</protein>
<dbReference type="PANTHER" id="PTHR33376:SF7">
    <property type="entry name" value="C4-DICARBOXYLATE-BINDING PROTEIN DCTB"/>
    <property type="match status" value="1"/>
</dbReference>
<dbReference type="InterPro" id="IPR038404">
    <property type="entry name" value="TRAP_DctP_sf"/>
</dbReference>
<dbReference type="PANTHER" id="PTHR33376">
    <property type="match status" value="1"/>
</dbReference>
<evidence type="ECO:0000313" key="4">
    <source>
        <dbReference type="EMBL" id="HIR54319.1"/>
    </source>
</evidence>
<dbReference type="Gene3D" id="3.40.190.170">
    <property type="entry name" value="Bacterial extracellular solute-binding protein, family 7"/>
    <property type="match status" value="1"/>
</dbReference>
<dbReference type="GO" id="GO:0055085">
    <property type="term" value="P:transmembrane transport"/>
    <property type="evidence" value="ECO:0007669"/>
    <property type="project" value="InterPro"/>
</dbReference>
<dbReference type="Proteomes" id="UP000824238">
    <property type="component" value="Unassembled WGS sequence"/>
</dbReference>
<evidence type="ECO:0000313" key="5">
    <source>
        <dbReference type="Proteomes" id="UP000824238"/>
    </source>
</evidence>
<organism evidence="4 5">
    <name type="scientific">Candidatus Scatomorpha intestinigallinarum</name>
    <dbReference type="NCBI Taxonomy" id="2840923"/>
    <lineage>
        <taxon>Bacteria</taxon>
        <taxon>Bacillati</taxon>
        <taxon>Bacillota</taxon>
        <taxon>Clostridia</taxon>
        <taxon>Eubacteriales</taxon>
        <taxon>Candidatus Scatomorpha</taxon>
    </lineage>
</organism>
<dbReference type="InterPro" id="IPR018389">
    <property type="entry name" value="DctP_fam"/>
</dbReference>
<reference evidence="4" key="2">
    <citation type="journal article" date="2021" name="PeerJ">
        <title>Extensive microbial diversity within the chicken gut microbiome revealed by metagenomics and culture.</title>
        <authorList>
            <person name="Gilroy R."/>
            <person name="Ravi A."/>
            <person name="Getino M."/>
            <person name="Pursley I."/>
            <person name="Horton D.L."/>
            <person name="Alikhan N.F."/>
            <person name="Baker D."/>
            <person name="Gharbi K."/>
            <person name="Hall N."/>
            <person name="Watson M."/>
            <person name="Adriaenssens E.M."/>
            <person name="Foster-Nyarko E."/>
            <person name="Jarju S."/>
            <person name="Secka A."/>
            <person name="Antonio M."/>
            <person name="Oren A."/>
            <person name="Chaudhuri R.R."/>
            <person name="La Ragione R."/>
            <person name="Hildebrand F."/>
            <person name="Pallen M.J."/>
        </authorList>
    </citation>
    <scope>NUCLEOTIDE SEQUENCE</scope>
    <source>
        <strain evidence="4">ChiGjej3B3-7149</strain>
    </source>
</reference>
<evidence type="ECO:0000256" key="3">
    <source>
        <dbReference type="ARBA" id="ARBA00022729"/>
    </source>
</evidence>
<dbReference type="Pfam" id="PF03480">
    <property type="entry name" value="DctP"/>
    <property type="match status" value="1"/>
</dbReference>
<dbReference type="SUPFAM" id="SSF53850">
    <property type="entry name" value="Periplasmic binding protein-like II"/>
    <property type="match status" value="1"/>
</dbReference>
<gene>
    <name evidence="4" type="primary">dctP</name>
    <name evidence="4" type="ORF">IAD36_01785</name>
</gene>
<name>A0A9D1DK85_9FIRM</name>
<reference evidence="4" key="1">
    <citation type="submission" date="2020-10" db="EMBL/GenBank/DDBJ databases">
        <authorList>
            <person name="Gilroy R."/>
        </authorList>
    </citation>
    <scope>NUCLEOTIDE SEQUENCE</scope>
    <source>
        <strain evidence="4">ChiGjej3B3-7149</strain>
    </source>
</reference>
<evidence type="ECO:0000256" key="1">
    <source>
        <dbReference type="ARBA" id="ARBA00009023"/>
    </source>
</evidence>
<comment type="caution">
    <text evidence="4">The sequence shown here is derived from an EMBL/GenBank/DDBJ whole genome shotgun (WGS) entry which is preliminary data.</text>
</comment>
<keyword evidence="2" id="KW-0813">Transport</keyword>